<keyword evidence="2" id="KW-1185">Reference proteome</keyword>
<evidence type="ECO:0000313" key="2">
    <source>
        <dbReference type="Proteomes" id="UP001138997"/>
    </source>
</evidence>
<dbReference type="RefSeq" id="WP_231449476.1">
    <property type="nucleotide sequence ID" value="NZ_JAJOMB010000032.1"/>
</dbReference>
<comment type="caution">
    <text evidence="1">The sequence shown here is derived from an EMBL/GenBank/DDBJ whole genome shotgun (WGS) entry which is preliminary data.</text>
</comment>
<dbReference type="EMBL" id="JAJOMB010000032">
    <property type="protein sequence ID" value="MCD5316625.1"/>
    <property type="molecule type" value="Genomic_DNA"/>
</dbReference>
<evidence type="ECO:0000313" key="1">
    <source>
        <dbReference type="EMBL" id="MCD5316625.1"/>
    </source>
</evidence>
<dbReference type="AlphaFoldDB" id="A0A9X1NM54"/>
<accession>A0A9X1NM54</accession>
<proteinExistence type="predicted"/>
<protein>
    <submittedName>
        <fullName evidence="1">Uncharacterized protein</fullName>
    </submittedName>
</protein>
<reference evidence="1" key="1">
    <citation type="submission" date="2021-11" db="EMBL/GenBank/DDBJ databases">
        <title>Streptomyces corallinus and Kineosporia corallina sp. nov., two new coral-derived marine actinobacteria.</title>
        <authorList>
            <person name="Buangrab K."/>
            <person name="Sutthacheep M."/>
            <person name="Yeemin T."/>
            <person name="Harunari E."/>
            <person name="Igarashi Y."/>
            <person name="Sripreechasak P."/>
            <person name="Kanchanasin P."/>
            <person name="Tanasupawat S."/>
            <person name="Phongsopitanun W."/>
        </authorList>
    </citation>
    <scope>NUCLEOTIDE SEQUENCE</scope>
    <source>
        <strain evidence="1">JCM 31032</strain>
    </source>
</reference>
<name>A0A9X1NM54_9ACTN</name>
<gene>
    <name evidence="1" type="ORF">LR394_37575</name>
</gene>
<dbReference type="Proteomes" id="UP001138997">
    <property type="component" value="Unassembled WGS sequence"/>
</dbReference>
<organism evidence="1 2">
    <name type="scientific">Kineosporia babensis</name>
    <dbReference type="NCBI Taxonomy" id="499548"/>
    <lineage>
        <taxon>Bacteria</taxon>
        <taxon>Bacillati</taxon>
        <taxon>Actinomycetota</taxon>
        <taxon>Actinomycetes</taxon>
        <taxon>Kineosporiales</taxon>
        <taxon>Kineosporiaceae</taxon>
        <taxon>Kineosporia</taxon>
    </lineage>
</organism>
<sequence length="74" mass="8282">MAWLPERGEVVNPKTVAAIMAEIGIEGISPGTFKVRTTVQDPDAAFPADLVIWQFDPGRLNAAWFTRHHRPDLR</sequence>